<keyword evidence="4 10" id="KW-0067">ATP-binding</keyword>
<sequence length="604" mass="68067">MQREKIEVGMKKSNYKKKGHPYQTSKWRGFWNLIIRRRPTNWIMIAALVFGMGEALLSLLIPLITMNLVDTMSNANFQLGQILTIIVVFLIQAITSGFSIYTMSYVGQYIISKLREDLWTHILTLGIPFFDQHTSGDTMSRVTNDTNIVKYFITMHVVPFFSSIISILGAVALLFFIDWRITIILIIATPVMLFLIRPLGTKMYSVSMSLQDETANFQSELGRVLSDIRLVKASKAEALENKKGKTRINNLFYQGLREAKLTSIVSPLVMTVMLTMLVTLIGYGGVRVTAGTLTAGELVAIILYIFQVILPFTQMASFYTEFQKAMGATERINYILNKKSESVCVQVSDYPLLSNRQPLLFNNVNFSYQKDKPILNKVSFHAEVGKVTALVGPSGSGKTTIFSLIERFYEPCSGEISYGDMKISSLKLSDWRRRIAYVSQESPIMAGTIRENLIYGLKDVTDKEIHMAVEQASLTSFINSLPDGYNTQVGERGVKLSGGQRQRMAIARAILRDPDVLLLDEATAHLDSESEYLVQKALELLMESRTTILIAHRLSTVRNAHKIIVLEQGEVTGEGTHKELNSKHDFYQKLVEQQFLKSYDGFLS</sequence>
<dbReference type="Gene3D" id="1.20.1560.10">
    <property type="entry name" value="ABC transporter type 1, transmembrane domain"/>
    <property type="match status" value="1"/>
</dbReference>
<feature type="transmembrane region" description="Helical" evidence="7">
    <location>
        <begin position="183"/>
        <end position="200"/>
    </location>
</feature>
<dbReference type="PROSITE" id="PS50893">
    <property type="entry name" value="ABC_TRANSPORTER_2"/>
    <property type="match status" value="1"/>
</dbReference>
<keyword evidence="11" id="KW-1185">Reference proteome</keyword>
<dbReference type="Proteomes" id="UP000182762">
    <property type="component" value="Unassembled WGS sequence"/>
</dbReference>
<dbReference type="PANTHER" id="PTHR43394:SF1">
    <property type="entry name" value="ATP-BINDING CASSETTE SUB-FAMILY B MEMBER 10, MITOCHONDRIAL"/>
    <property type="match status" value="1"/>
</dbReference>
<evidence type="ECO:0000256" key="7">
    <source>
        <dbReference type="SAM" id="Phobius"/>
    </source>
</evidence>
<dbReference type="Pfam" id="PF00005">
    <property type="entry name" value="ABC_tran"/>
    <property type="match status" value="1"/>
</dbReference>
<evidence type="ECO:0000313" key="10">
    <source>
        <dbReference type="EMBL" id="SFQ84798.1"/>
    </source>
</evidence>
<evidence type="ECO:0000256" key="2">
    <source>
        <dbReference type="ARBA" id="ARBA00022692"/>
    </source>
</evidence>
<dbReference type="SMART" id="SM00382">
    <property type="entry name" value="AAA"/>
    <property type="match status" value="1"/>
</dbReference>
<dbReference type="Gene3D" id="3.40.50.300">
    <property type="entry name" value="P-loop containing nucleotide triphosphate hydrolases"/>
    <property type="match status" value="1"/>
</dbReference>
<evidence type="ECO:0000259" key="9">
    <source>
        <dbReference type="PROSITE" id="PS50929"/>
    </source>
</evidence>
<organism evidence="10 11">
    <name type="scientific">Priestia endophytica DSM 13796</name>
    <dbReference type="NCBI Taxonomy" id="1121089"/>
    <lineage>
        <taxon>Bacteria</taxon>
        <taxon>Bacillati</taxon>
        <taxon>Bacillota</taxon>
        <taxon>Bacilli</taxon>
        <taxon>Bacillales</taxon>
        <taxon>Bacillaceae</taxon>
        <taxon>Priestia</taxon>
    </lineage>
</organism>
<dbReference type="InterPro" id="IPR011527">
    <property type="entry name" value="ABC1_TM_dom"/>
</dbReference>
<dbReference type="InterPro" id="IPR003593">
    <property type="entry name" value="AAA+_ATPase"/>
</dbReference>
<keyword evidence="6 7" id="KW-0472">Membrane</keyword>
<evidence type="ECO:0000313" key="11">
    <source>
        <dbReference type="Proteomes" id="UP000182762"/>
    </source>
</evidence>
<feature type="domain" description="ABC transmembrane type-1" evidence="9">
    <location>
        <begin position="45"/>
        <end position="324"/>
    </location>
</feature>
<feature type="transmembrane region" description="Helical" evidence="7">
    <location>
        <begin position="264"/>
        <end position="286"/>
    </location>
</feature>
<dbReference type="PROSITE" id="PS00211">
    <property type="entry name" value="ABC_TRANSPORTER_1"/>
    <property type="match status" value="1"/>
</dbReference>
<evidence type="ECO:0000256" key="4">
    <source>
        <dbReference type="ARBA" id="ARBA00022840"/>
    </source>
</evidence>
<evidence type="ECO:0000256" key="1">
    <source>
        <dbReference type="ARBA" id="ARBA00004651"/>
    </source>
</evidence>
<gene>
    <name evidence="10" type="ORF">SAMN02745910_04284</name>
</gene>
<evidence type="ECO:0000256" key="5">
    <source>
        <dbReference type="ARBA" id="ARBA00022989"/>
    </source>
</evidence>
<comment type="subcellular location">
    <subcellularLocation>
        <location evidence="1">Cell membrane</location>
        <topology evidence="1">Multi-pass membrane protein</topology>
    </subcellularLocation>
</comment>
<feature type="transmembrane region" description="Helical" evidence="7">
    <location>
        <begin position="42"/>
        <end position="62"/>
    </location>
</feature>
<evidence type="ECO:0000256" key="3">
    <source>
        <dbReference type="ARBA" id="ARBA00022741"/>
    </source>
</evidence>
<feature type="transmembrane region" description="Helical" evidence="7">
    <location>
        <begin position="157"/>
        <end position="177"/>
    </location>
</feature>
<dbReference type="InterPro" id="IPR027417">
    <property type="entry name" value="P-loop_NTPase"/>
</dbReference>
<dbReference type="Pfam" id="PF00664">
    <property type="entry name" value="ABC_membrane"/>
    <property type="match status" value="1"/>
</dbReference>
<dbReference type="InterPro" id="IPR017871">
    <property type="entry name" value="ABC_transporter-like_CS"/>
</dbReference>
<keyword evidence="5 7" id="KW-1133">Transmembrane helix</keyword>
<dbReference type="GO" id="GO:0005524">
    <property type="term" value="F:ATP binding"/>
    <property type="evidence" value="ECO:0007669"/>
    <property type="project" value="UniProtKB-KW"/>
</dbReference>
<dbReference type="InterPro" id="IPR039421">
    <property type="entry name" value="Type_1_exporter"/>
</dbReference>
<dbReference type="InterPro" id="IPR036640">
    <property type="entry name" value="ABC1_TM_sf"/>
</dbReference>
<name>A0A1I6BV24_9BACI</name>
<accession>A0A1I6BV24</accession>
<proteinExistence type="predicted"/>
<dbReference type="SUPFAM" id="SSF90123">
    <property type="entry name" value="ABC transporter transmembrane region"/>
    <property type="match status" value="1"/>
</dbReference>
<dbReference type="CDD" id="cd18551">
    <property type="entry name" value="ABC_6TM_LmrA_like"/>
    <property type="match status" value="1"/>
</dbReference>
<evidence type="ECO:0000256" key="6">
    <source>
        <dbReference type="ARBA" id="ARBA00023136"/>
    </source>
</evidence>
<feature type="transmembrane region" description="Helical" evidence="7">
    <location>
        <begin position="82"/>
        <end position="106"/>
    </location>
</feature>
<evidence type="ECO:0000259" key="8">
    <source>
        <dbReference type="PROSITE" id="PS50893"/>
    </source>
</evidence>
<feature type="domain" description="ABC transporter" evidence="8">
    <location>
        <begin position="359"/>
        <end position="593"/>
    </location>
</feature>
<keyword evidence="2 7" id="KW-0812">Transmembrane</keyword>
<dbReference type="PANTHER" id="PTHR43394">
    <property type="entry name" value="ATP-DEPENDENT PERMEASE MDL1, MITOCHONDRIAL"/>
    <property type="match status" value="1"/>
</dbReference>
<dbReference type="EMBL" id="FOXX01000014">
    <property type="protein sequence ID" value="SFQ84798.1"/>
    <property type="molecule type" value="Genomic_DNA"/>
</dbReference>
<dbReference type="InterPro" id="IPR003439">
    <property type="entry name" value="ABC_transporter-like_ATP-bd"/>
</dbReference>
<dbReference type="SUPFAM" id="SSF52540">
    <property type="entry name" value="P-loop containing nucleoside triphosphate hydrolases"/>
    <property type="match status" value="1"/>
</dbReference>
<comment type="caution">
    <text evidence="10">The sequence shown here is derived from an EMBL/GenBank/DDBJ whole genome shotgun (WGS) entry which is preliminary data.</text>
</comment>
<reference evidence="10 11" key="1">
    <citation type="submission" date="2016-10" db="EMBL/GenBank/DDBJ databases">
        <authorList>
            <person name="Varghese N."/>
            <person name="Submissions S."/>
        </authorList>
    </citation>
    <scope>NUCLEOTIDE SEQUENCE [LARGE SCALE GENOMIC DNA]</scope>
    <source>
        <strain evidence="10 11">DSM 13796</strain>
    </source>
</reference>
<feature type="transmembrane region" description="Helical" evidence="7">
    <location>
        <begin position="298"/>
        <end position="319"/>
    </location>
</feature>
<keyword evidence="3" id="KW-0547">Nucleotide-binding</keyword>
<dbReference type="PROSITE" id="PS50929">
    <property type="entry name" value="ABC_TM1F"/>
    <property type="match status" value="1"/>
</dbReference>
<protein>
    <submittedName>
        <fullName evidence="10">ATP-binding cassette, subfamily B, AbcA/BmrA</fullName>
    </submittedName>
</protein>